<reference evidence="2 3" key="1">
    <citation type="submission" date="2019-03" db="EMBL/GenBank/DDBJ databases">
        <title>Genomic Encyclopedia of Type Strains, Phase IV (KMG-IV): sequencing the most valuable type-strain genomes for metagenomic binning, comparative biology and taxonomic classification.</title>
        <authorList>
            <person name="Goeker M."/>
        </authorList>
    </citation>
    <scope>NUCLEOTIDE SEQUENCE [LARGE SCALE GENOMIC DNA]</scope>
    <source>
        <strain evidence="2 3">DSM 12121</strain>
    </source>
</reference>
<name>A0A4R6EF11_9RHOO</name>
<gene>
    <name evidence="2" type="ORF">C7389_101235</name>
</gene>
<sequence>MPYSAVLLQPSCNSGTGLRRALAAALLALLPGLASLAHAAPLYRYTYTGLPYSQGDGNTYGGGNTAESFLSAEITSRIPLAAGLGNLINTPGLSFRMWDDNSDFTYQKTVTPYHFEASIIFAELDAAGVPISWELSLQLITYDPDRLDPYTHGLYSSNWAGAWLEPQADTNSAGGRGGADTFGASFNNPGSWQLTVLNVQALPEPASSALLLGGLGALALLRKRRRAAQP</sequence>
<dbReference type="AlphaFoldDB" id="A0A4R6EF11"/>
<dbReference type="InterPro" id="IPR013424">
    <property type="entry name" value="Ice-binding_C"/>
</dbReference>
<evidence type="ECO:0000256" key="1">
    <source>
        <dbReference type="SAM" id="SignalP"/>
    </source>
</evidence>
<dbReference type="EMBL" id="SNVV01000001">
    <property type="protein sequence ID" value="TDN56856.1"/>
    <property type="molecule type" value="Genomic_DNA"/>
</dbReference>
<accession>A0A4R6EF11</accession>
<keyword evidence="1" id="KW-0732">Signal</keyword>
<organism evidence="2 3">
    <name type="scientific">Azoarcus indigens</name>
    <dbReference type="NCBI Taxonomy" id="29545"/>
    <lineage>
        <taxon>Bacteria</taxon>
        <taxon>Pseudomonadati</taxon>
        <taxon>Pseudomonadota</taxon>
        <taxon>Betaproteobacteria</taxon>
        <taxon>Rhodocyclales</taxon>
        <taxon>Zoogloeaceae</taxon>
        <taxon>Azoarcus</taxon>
    </lineage>
</organism>
<feature type="signal peptide" evidence="1">
    <location>
        <begin position="1"/>
        <end position="39"/>
    </location>
</feature>
<dbReference type="RefSeq" id="WP_133587533.1">
    <property type="nucleotide sequence ID" value="NZ_SNVV01000001.1"/>
</dbReference>
<proteinExistence type="predicted"/>
<evidence type="ECO:0000313" key="3">
    <source>
        <dbReference type="Proteomes" id="UP000295129"/>
    </source>
</evidence>
<dbReference type="Proteomes" id="UP000295129">
    <property type="component" value="Unassembled WGS sequence"/>
</dbReference>
<dbReference type="NCBIfam" id="TIGR02595">
    <property type="entry name" value="PEP_CTERM"/>
    <property type="match status" value="1"/>
</dbReference>
<evidence type="ECO:0000313" key="2">
    <source>
        <dbReference type="EMBL" id="TDN56856.1"/>
    </source>
</evidence>
<comment type="caution">
    <text evidence="2">The sequence shown here is derived from an EMBL/GenBank/DDBJ whole genome shotgun (WGS) entry which is preliminary data.</text>
</comment>
<keyword evidence="3" id="KW-1185">Reference proteome</keyword>
<protein>
    <submittedName>
        <fullName evidence="2">Putative secreted protein</fullName>
    </submittedName>
</protein>
<feature type="chain" id="PRO_5020417307" evidence="1">
    <location>
        <begin position="40"/>
        <end position="230"/>
    </location>
</feature>